<dbReference type="InterPro" id="IPR029063">
    <property type="entry name" value="SAM-dependent_MTases_sf"/>
</dbReference>
<name>A0A2H0V1F8_9BACT</name>
<organism evidence="2 3">
    <name type="scientific">Candidatus Falkowbacteria bacterium CG10_big_fil_rev_8_21_14_0_10_44_15</name>
    <dbReference type="NCBI Taxonomy" id="1974569"/>
    <lineage>
        <taxon>Bacteria</taxon>
        <taxon>Candidatus Falkowiibacteriota</taxon>
    </lineage>
</organism>
<feature type="domain" description="Methyltransferase" evidence="1">
    <location>
        <begin position="121"/>
        <end position="334"/>
    </location>
</feature>
<evidence type="ECO:0000313" key="3">
    <source>
        <dbReference type="Proteomes" id="UP000228510"/>
    </source>
</evidence>
<comment type="caution">
    <text evidence="2">The sequence shown here is derived from an EMBL/GenBank/DDBJ whole genome shotgun (WGS) entry which is preliminary data.</text>
</comment>
<dbReference type="Proteomes" id="UP000228510">
    <property type="component" value="Unassembled WGS sequence"/>
</dbReference>
<evidence type="ECO:0000313" key="2">
    <source>
        <dbReference type="EMBL" id="PIR92289.1"/>
    </source>
</evidence>
<protein>
    <recommendedName>
        <fullName evidence="1">Methyltransferase domain-containing protein</fullName>
    </recommendedName>
</protein>
<dbReference type="AlphaFoldDB" id="A0A2H0V1F8"/>
<accession>A0A2H0V1F8</accession>
<sequence>MDAIPKQAINISPDKVVGMVHITDEPYQTPEHGVPIRVDHNIDLHYENKSMLDGLRFWVMNFLIWWVVAKKRLLPKTYFPFLWIEREIKGKSGFYLKTNSFFVDGVSKICRQIREGAATWLALDVIIRSNFRWFGPIKLLNYFWLKIRNARAVRNRNKIVAQQLVAAIEDLHSRTGRVIIASIAHGSFEAVLTACQLFIKSHSSRNIRVFFVDQNRQAIQHMASRIDAEGLCEICSTKRLVFLKWGSVLECIQKECGALPNIVEMAGIFDHLNTDTIVDLSLNVREQLPDGGHFITAHVAPNEEAAFLETVLEWYMNYRSPEELGELMSQAGFHGSPAHPHPSTCEIIGEPEKIHYVAVCRK</sequence>
<evidence type="ECO:0000259" key="1">
    <source>
        <dbReference type="Pfam" id="PF12147"/>
    </source>
</evidence>
<dbReference type="SUPFAM" id="SSF53335">
    <property type="entry name" value="S-adenosyl-L-methionine-dependent methyltransferases"/>
    <property type="match status" value="1"/>
</dbReference>
<gene>
    <name evidence="2" type="ORF">COU01_02395</name>
</gene>
<proteinExistence type="predicted"/>
<dbReference type="EMBL" id="PFAT01000030">
    <property type="protein sequence ID" value="PIR92289.1"/>
    <property type="molecule type" value="Genomic_DNA"/>
</dbReference>
<dbReference type="Gene3D" id="3.40.50.150">
    <property type="entry name" value="Vaccinia Virus protein VP39"/>
    <property type="match status" value="1"/>
</dbReference>
<dbReference type="InterPro" id="IPR022744">
    <property type="entry name" value="MeTrfase_dom_put"/>
</dbReference>
<dbReference type="Pfam" id="PF12147">
    <property type="entry name" value="Methyltransf_20"/>
    <property type="match status" value="1"/>
</dbReference>
<reference evidence="3" key="1">
    <citation type="submission" date="2017-09" db="EMBL/GenBank/DDBJ databases">
        <title>Depth-based differentiation of microbial function through sediment-hosted aquifers and enrichment of novel symbionts in the deep terrestrial subsurface.</title>
        <authorList>
            <person name="Probst A.J."/>
            <person name="Ladd B."/>
            <person name="Jarett J.K."/>
            <person name="Geller-Mcgrath D.E."/>
            <person name="Sieber C.M.K."/>
            <person name="Emerson J.B."/>
            <person name="Anantharaman K."/>
            <person name="Thomas B.C."/>
            <person name="Malmstrom R."/>
            <person name="Stieglmeier M."/>
            <person name="Klingl A."/>
            <person name="Woyke T."/>
            <person name="Ryan C.M."/>
            <person name="Banfield J.F."/>
        </authorList>
    </citation>
    <scope>NUCLEOTIDE SEQUENCE [LARGE SCALE GENOMIC DNA]</scope>
</reference>